<evidence type="ECO:0000259" key="3">
    <source>
        <dbReference type="Pfam" id="PF17171"/>
    </source>
</evidence>
<dbReference type="OrthoDB" id="5809458at2759"/>
<dbReference type="FunCoup" id="G0P6C7">
    <property type="interactions" value="108"/>
</dbReference>
<keyword evidence="2" id="KW-0812">Transmembrane</keyword>
<dbReference type="InParanoid" id="G0P6C7"/>
<dbReference type="STRING" id="135651.G0P6C7"/>
<accession>G0P6C7</accession>
<reference evidence="5" key="1">
    <citation type="submission" date="2011-07" db="EMBL/GenBank/DDBJ databases">
        <authorList>
            <consortium name="Caenorhabditis brenneri Sequencing and Analysis Consortium"/>
            <person name="Wilson R.K."/>
        </authorList>
    </citation>
    <scope>NUCLEOTIDE SEQUENCE [LARGE SCALE GENOMIC DNA]</scope>
    <source>
        <strain evidence="5">PB2801</strain>
    </source>
</reference>
<feature type="domain" description="Metaxin glutathione S-transferase" evidence="3">
    <location>
        <begin position="2"/>
        <end position="58"/>
    </location>
</feature>
<dbReference type="eggNOG" id="ENOG502TIGN">
    <property type="taxonomic scope" value="Eukaryota"/>
</dbReference>
<dbReference type="InterPro" id="IPR033468">
    <property type="entry name" value="Metaxin_GST"/>
</dbReference>
<protein>
    <recommendedName>
        <fullName evidence="3">Metaxin glutathione S-transferase domain-containing protein</fullName>
    </recommendedName>
</protein>
<dbReference type="OMA" id="PPKNMKC"/>
<dbReference type="Proteomes" id="UP000008068">
    <property type="component" value="Unassembled WGS sequence"/>
</dbReference>
<sequence length="196" mass="21868">MLEALASLLNSNKYFFDVNEPSWLDCKAFAVLVQFKYTPLHNEARLKQFMKDRTPNLKEVQMILFLLLQLPILLHLIFGCGGKKKKSKNTSNNEASKVSKPTPPPPSAVQSQAKDIEPKPEETPAAPPPKPPSPPKPVVEDTKVAEILPESIKEDEMKGGIKLPCPPKNMKCEGDVAPQEAKKEEAKKEEKKDEIM</sequence>
<organism evidence="5">
    <name type="scientific">Caenorhabditis brenneri</name>
    <name type="common">Nematode worm</name>
    <dbReference type="NCBI Taxonomy" id="135651"/>
    <lineage>
        <taxon>Eukaryota</taxon>
        <taxon>Metazoa</taxon>
        <taxon>Ecdysozoa</taxon>
        <taxon>Nematoda</taxon>
        <taxon>Chromadorea</taxon>
        <taxon>Rhabditida</taxon>
        <taxon>Rhabditina</taxon>
        <taxon>Rhabditomorpha</taxon>
        <taxon>Rhabditoidea</taxon>
        <taxon>Rhabditidae</taxon>
        <taxon>Peloderinae</taxon>
        <taxon>Caenorhabditis</taxon>
    </lineage>
</organism>
<evidence type="ECO:0000256" key="1">
    <source>
        <dbReference type="SAM" id="MobiDB-lite"/>
    </source>
</evidence>
<dbReference type="AlphaFoldDB" id="G0P6C7"/>
<feature type="compositionally biased region" description="Basic and acidic residues" evidence="1">
    <location>
        <begin position="170"/>
        <end position="196"/>
    </location>
</feature>
<keyword evidence="2" id="KW-1133">Transmembrane helix</keyword>
<feature type="compositionally biased region" description="Low complexity" evidence="1">
    <location>
        <begin position="89"/>
        <end position="100"/>
    </location>
</feature>
<name>G0P6C7_CAEBE</name>
<gene>
    <name evidence="4" type="ORF">CAEBREN_24746</name>
</gene>
<keyword evidence="2" id="KW-0472">Membrane</keyword>
<proteinExistence type="predicted"/>
<evidence type="ECO:0000313" key="5">
    <source>
        <dbReference type="Proteomes" id="UP000008068"/>
    </source>
</evidence>
<keyword evidence="5" id="KW-1185">Reference proteome</keyword>
<evidence type="ECO:0000313" key="4">
    <source>
        <dbReference type="EMBL" id="EGT46436.1"/>
    </source>
</evidence>
<feature type="region of interest" description="Disordered" evidence="1">
    <location>
        <begin position="82"/>
        <end position="196"/>
    </location>
</feature>
<dbReference type="HOGENOM" id="CLU_120135_0_0_1"/>
<feature type="compositionally biased region" description="Pro residues" evidence="1">
    <location>
        <begin position="125"/>
        <end position="137"/>
    </location>
</feature>
<feature type="transmembrane region" description="Helical" evidence="2">
    <location>
        <begin position="60"/>
        <end position="78"/>
    </location>
</feature>
<dbReference type="Pfam" id="PF17171">
    <property type="entry name" value="GST_C_6"/>
    <property type="match status" value="1"/>
</dbReference>
<dbReference type="EMBL" id="GL380097">
    <property type="protein sequence ID" value="EGT46436.1"/>
    <property type="molecule type" value="Genomic_DNA"/>
</dbReference>
<evidence type="ECO:0000256" key="2">
    <source>
        <dbReference type="SAM" id="Phobius"/>
    </source>
</evidence>